<proteinExistence type="predicted"/>
<reference evidence="1 2" key="1">
    <citation type="submission" date="2017-01" db="EMBL/GenBank/DDBJ databases">
        <title>Genome sequencing of Arcobacter sp. LPB0137.</title>
        <authorList>
            <person name="Lee G.-W."/>
            <person name="Yi H."/>
        </authorList>
    </citation>
    <scope>NUCLEOTIDE SEQUENCE [LARGE SCALE GENOMIC DNA]</scope>
    <source>
        <strain evidence="1 2">LPB0137</strain>
    </source>
</reference>
<name>A0A1P8KQ20_9BACT</name>
<dbReference type="RefSeq" id="WP_076088625.1">
    <property type="nucleotide sequence ID" value="NZ_CP019070.1"/>
</dbReference>
<dbReference type="KEGG" id="alp:LPB137_12610"/>
<evidence type="ECO:0000313" key="1">
    <source>
        <dbReference type="EMBL" id="APW66637.1"/>
    </source>
</evidence>
<evidence type="ECO:0000313" key="2">
    <source>
        <dbReference type="Proteomes" id="UP000186074"/>
    </source>
</evidence>
<gene>
    <name evidence="1" type="ORF">LPB137_12610</name>
</gene>
<dbReference type="Proteomes" id="UP000186074">
    <property type="component" value="Chromosome"/>
</dbReference>
<sequence length="89" mass="10876">MERRNRSIEALKRLIYIDSLDAVERAAALVKWHDDYLLKSDIRDFDLELNEFKQLEELFFKNINFLKKHKEDSRLELIRLSKVKKFLQH</sequence>
<dbReference type="AlphaFoldDB" id="A0A1P8KQ20"/>
<dbReference type="OrthoDB" id="5344243at2"/>
<protein>
    <submittedName>
        <fullName evidence="1">Uncharacterized protein</fullName>
    </submittedName>
</protein>
<keyword evidence="2" id="KW-1185">Reference proteome</keyword>
<dbReference type="STRING" id="1850254.LPB137_12610"/>
<dbReference type="EMBL" id="CP019070">
    <property type="protein sequence ID" value="APW66637.1"/>
    <property type="molecule type" value="Genomic_DNA"/>
</dbReference>
<organism evidence="1 2">
    <name type="scientific">Poseidonibacter parvus</name>
    <dbReference type="NCBI Taxonomy" id="1850254"/>
    <lineage>
        <taxon>Bacteria</taxon>
        <taxon>Pseudomonadati</taxon>
        <taxon>Campylobacterota</taxon>
        <taxon>Epsilonproteobacteria</taxon>
        <taxon>Campylobacterales</taxon>
        <taxon>Arcobacteraceae</taxon>
        <taxon>Poseidonibacter</taxon>
    </lineage>
</organism>
<accession>A0A1P8KQ20</accession>